<comment type="similarity">
    <text evidence="4">Belongs to the adenylate kinase family.</text>
</comment>
<feature type="region of interest" description="Disordered" evidence="5">
    <location>
        <begin position="293"/>
        <end position="372"/>
    </location>
</feature>
<feature type="compositionally biased region" description="Low complexity" evidence="5">
    <location>
        <begin position="293"/>
        <end position="311"/>
    </location>
</feature>
<comment type="caution">
    <text evidence="6">The sequence shown here is derived from an EMBL/GenBank/DDBJ whole genome shotgun (WGS) entry which is preliminary data.</text>
</comment>
<organism evidence="6 7">
    <name type="scientific">Lagenidium giganteum</name>
    <dbReference type="NCBI Taxonomy" id="4803"/>
    <lineage>
        <taxon>Eukaryota</taxon>
        <taxon>Sar</taxon>
        <taxon>Stramenopiles</taxon>
        <taxon>Oomycota</taxon>
        <taxon>Peronosporomycetes</taxon>
        <taxon>Pythiales</taxon>
        <taxon>Pythiaceae</taxon>
    </lineage>
</organism>
<gene>
    <name evidence="6" type="ORF">N0F65_009296</name>
</gene>
<dbReference type="GO" id="GO:0006139">
    <property type="term" value="P:nucleobase-containing compound metabolic process"/>
    <property type="evidence" value="ECO:0007669"/>
    <property type="project" value="InterPro"/>
</dbReference>
<feature type="compositionally biased region" description="Acidic residues" evidence="5">
    <location>
        <begin position="250"/>
        <end position="264"/>
    </location>
</feature>
<dbReference type="PROSITE" id="PS00113">
    <property type="entry name" value="ADENYLATE_KINASE"/>
    <property type="match status" value="1"/>
</dbReference>
<dbReference type="Pfam" id="PF00406">
    <property type="entry name" value="ADK"/>
    <property type="match status" value="1"/>
</dbReference>
<name>A0AAV2YPS1_9STRA</name>
<dbReference type="PRINTS" id="PR00094">
    <property type="entry name" value="ADENYLTKNASE"/>
</dbReference>
<reference evidence="6" key="1">
    <citation type="submission" date="2022-11" db="EMBL/GenBank/DDBJ databases">
        <authorList>
            <person name="Morgan W.R."/>
            <person name="Tartar A."/>
        </authorList>
    </citation>
    <scope>NUCLEOTIDE SEQUENCE</scope>
    <source>
        <strain evidence="6">ARSEF 373</strain>
    </source>
</reference>
<dbReference type="InterPro" id="IPR027417">
    <property type="entry name" value="P-loop_NTPase"/>
</dbReference>
<evidence type="ECO:0000256" key="5">
    <source>
        <dbReference type="SAM" id="MobiDB-lite"/>
    </source>
</evidence>
<keyword evidence="3 4" id="KW-0418">Kinase</keyword>
<dbReference type="Gene3D" id="2.30.29.30">
    <property type="entry name" value="Pleckstrin-homology domain (PH domain)/Phosphotyrosine-binding domain (PTB)"/>
    <property type="match status" value="1"/>
</dbReference>
<evidence type="ECO:0000313" key="6">
    <source>
        <dbReference type="EMBL" id="DAZ95995.1"/>
    </source>
</evidence>
<dbReference type="AlphaFoldDB" id="A0AAV2YPS1"/>
<dbReference type="SUPFAM" id="SSF52540">
    <property type="entry name" value="P-loop containing nucleoside triphosphate hydrolases"/>
    <property type="match status" value="1"/>
</dbReference>
<dbReference type="CDD" id="cd01428">
    <property type="entry name" value="ADK"/>
    <property type="match status" value="1"/>
</dbReference>
<sequence>MRLQVFVNGPPGAGKTSLCKALCDTLGLAHVATGDLLRDNILRKTELGLVAKDCIARKTLVPDHVVVEMVADKVLACNQTQCGWILDGFPRTADQCSSLRRKQIVPTVAIVLDLNERECVHRLSGRRFDPVTSRIYHSPDLLPRDATVLGRLTKRSDDAPDKIAPRLDAYRTHGAQINDLFRSITHRIDALQPFEQVVDDVERILRMHGSPSLPPTTVVTAGATVPTSTSPQSLINIRASIDVRPAPIAEETEDNDDNDDDDMTQIDYSKYDFEPQRPPLRKLETLSIAKKVAASPTPTAAPLAATSSLVLVDREQPQKPSPQREDTDKLDAKSNQEGSPQYAPRTDSISSQVSTRAPAPAPQEPDQQPEQSEFAKFKDMLTDGFEVIKHGRRGSPHARLVYTDLDLKRIFWQKPSKDNRTKRAKMDQSVALADVVQVVRGMKTEVLRRTGDVSKYERYLSLVADDRTLDMELPNESLCEFLLHGFEQLLHGPNCSA</sequence>
<dbReference type="InterPro" id="IPR000850">
    <property type="entry name" value="Adenylat/UMP-CMP_kin"/>
</dbReference>
<dbReference type="InterPro" id="IPR033690">
    <property type="entry name" value="Adenylat_kinase_CS"/>
</dbReference>
<feature type="region of interest" description="Disordered" evidence="5">
    <location>
        <begin position="241"/>
        <end position="278"/>
    </location>
</feature>
<feature type="compositionally biased region" description="Basic and acidic residues" evidence="5">
    <location>
        <begin position="312"/>
        <end position="334"/>
    </location>
</feature>
<dbReference type="Proteomes" id="UP001146120">
    <property type="component" value="Unassembled WGS sequence"/>
</dbReference>
<dbReference type="EMBL" id="DAKRPA010000182">
    <property type="protein sequence ID" value="DAZ95995.1"/>
    <property type="molecule type" value="Genomic_DNA"/>
</dbReference>
<proteinExistence type="inferred from homology"/>
<dbReference type="GO" id="GO:0005524">
    <property type="term" value="F:ATP binding"/>
    <property type="evidence" value="ECO:0007669"/>
    <property type="project" value="InterPro"/>
</dbReference>
<keyword evidence="7" id="KW-1185">Reference proteome</keyword>
<keyword evidence="2" id="KW-0547">Nucleotide-binding</keyword>
<accession>A0AAV2YPS1</accession>
<evidence type="ECO:0000256" key="4">
    <source>
        <dbReference type="RuleBase" id="RU003330"/>
    </source>
</evidence>
<dbReference type="HAMAP" id="MF_00235">
    <property type="entry name" value="Adenylate_kinase_Adk"/>
    <property type="match status" value="1"/>
</dbReference>
<evidence type="ECO:0008006" key="8">
    <source>
        <dbReference type="Google" id="ProtNLM"/>
    </source>
</evidence>
<evidence type="ECO:0000256" key="2">
    <source>
        <dbReference type="ARBA" id="ARBA00022741"/>
    </source>
</evidence>
<dbReference type="InterPro" id="IPR011993">
    <property type="entry name" value="PH-like_dom_sf"/>
</dbReference>
<reference evidence="6" key="2">
    <citation type="journal article" date="2023" name="Microbiol Resour">
        <title>Decontamination and Annotation of the Draft Genome Sequence of the Oomycete Lagenidium giganteum ARSEF 373.</title>
        <authorList>
            <person name="Morgan W.R."/>
            <person name="Tartar A."/>
        </authorList>
    </citation>
    <scope>NUCLEOTIDE SEQUENCE</scope>
    <source>
        <strain evidence="6">ARSEF 373</strain>
    </source>
</reference>
<protein>
    <recommendedName>
        <fullName evidence="8">Adenylate kinase</fullName>
    </recommendedName>
</protein>
<evidence type="ECO:0000256" key="1">
    <source>
        <dbReference type="ARBA" id="ARBA00022679"/>
    </source>
</evidence>
<dbReference type="PANTHER" id="PTHR23359">
    <property type="entry name" value="NUCLEOTIDE KINASE"/>
    <property type="match status" value="1"/>
</dbReference>
<evidence type="ECO:0000256" key="3">
    <source>
        <dbReference type="ARBA" id="ARBA00022777"/>
    </source>
</evidence>
<dbReference type="GO" id="GO:0019205">
    <property type="term" value="F:nucleobase-containing compound kinase activity"/>
    <property type="evidence" value="ECO:0007669"/>
    <property type="project" value="InterPro"/>
</dbReference>
<keyword evidence="1 4" id="KW-0808">Transferase</keyword>
<evidence type="ECO:0000313" key="7">
    <source>
        <dbReference type="Proteomes" id="UP001146120"/>
    </source>
</evidence>
<dbReference type="SUPFAM" id="SSF50729">
    <property type="entry name" value="PH domain-like"/>
    <property type="match status" value="1"/>
</dbReference>
<dbReference type="Gene3D" id="3.40.50.300">
    <property type="entry name" value="P-loop containing nucleotide triphosphate hydrolases"/>
    <property type="match status" value="1"/>
</dbReference>